<evidence type="ECO:0000256" key="2">
    <source>
        <dbReference type="SAM" id="MobiDB-lite"/>
    </source>
</evidence>
<dbReference type="Gene3D" id="4.10.60.10">
    <property type="entry name" value="Zinc finger, CCHC-type"/>
    <property type="match status" value="1"/>
</dbReference>
<dbReference type="AlphaFoldDB" id="A0A3N4LRS3"/>
<sequence length="122" mass="13647">MGNFKHPQQAGSYKHSQQAGSYKHLQQAGGYKHLQQAREMWSTVQCFNCGGSGHMKRDCSSISRIGASKISRKSNGGQEGQQKRQNVEIGAKKGKVVDKEGFELVERNKGKRDIRIAERVEE</sequence>
<evidence type="ECO:0000256" key="1">
    <source>
        <dbReference type="PROSITE-ProRule" id="PRU00047"/>
    </source>
</evidence>
<organism evidence="4 5">
    <name type="scientific">Terfezia boudieri ATCC MYA-4762</name>
    <dbReference type="NCBI Taxonomy" id="1051890"/>
    <lineage>
        <taxon>Eukaryota</taxon>
        <taxon>Fungi</taxon>
        <taxon>Dikarya</taxon>
        <taxon>Ascomycota</taxon>
        <taxon>Pezizomycotina</taxon>
        <taxon>Pezizomycetes</taxon>
        <taxon>Pezizales</taxon>
        <taxon>Pezizaceae</taxon>
        <taxon>Terfezia</taxon>
    </lineage>
</organism>
<dbReference type="Pfam" id="PF00098">
    <property type="entry name" value="zf-CCHC"/>
    <property type="match status" value="1"/>
</dbReference>
<gene>
    <name evidence="4" type="ORF">L211DRAFT_197170</name>
</gene>
<reference evidence="4 5" key="1">
    <citation type="journal article" date="2018" name="Nat. Ecol. Evol.">
        <title>Pezizomycetes genomes reveal the molecular basis of ectomycorrhizal truffle lifestyle.</title>
        <authorList>
            <person name="Murat C."/>
            <person name="Payen T."/>
            <person name="Noel B."/>
            <person name="Kuo A."/>
            <person name="Morin E."/>
            <person name="Chen J."/>
            <person name="Kohler A."/>
            <person name="Krizsan K."/>
            <person name="Balestrini R."/>
            <person name="Da Silva C."/>
            <person name="Montanini B."/>
            <person name="Hainaut M."/>
            <person name="Levati E."/>
            <person name="Barry K.W."/>
            <person name="Belfiori B."/>
            <person name="Cichocki N."/>
            <person name="Clum A."/>
            <person name="Dockter R.B."/>
            <person name="Fauchery L."/>
            <person name="Guy J."/>
            <person name="Iotti M."/>
            <person name="Le Tacon F."/>
            <person name="Lindquist E.A."/>
            <person name="Lipzen A."/>
            <person name="Malagnac F."/>
            <person name="Mello A."/>
            <person name="Molinier V."/>
            <person name="Miyauchi S."/>
            <person name="Poulain J."/>
            <person name="Riccioni C."/>
            <person name="Rubini A."/>
            <person name="Sitrit Y."/>
            <person name="Splivallo R."/>
            <person name="Traeger S."/>
            <person name="Wang M."/>
            <person name="Zifcakova L."/>
            <person name="Wipf D."/>
            <person name="Zambonelli A."/>
            <person name="Paolocci F."/>
            <person name="Nowrousian M."/>
            <person name="Ottonello S."/>
            <person name="Baldrian P."/>
            <person name="Spatafora J.W."/>
            <person name="Henrissat B."/>
            <person name="Nagy L.G."/>
            <person name="Aury J.M."/>
            <person name="Wincker P."/>
            <person name="Grigoriev I.V."/>
            <person name="Bonfante P."/>
            <person name="Martin F.M."/>
        </authorList>
    </citation>
    <scope>NUCLEOTIDE SEQUENCE [LARGE SCALE GENOMIC DNA]</scope>
    <source>
        <strain evidence="4 5">ATCC MYA-4762</strain>
    </source>
</reference>
<keyword evidence="1" id="KW-0479">Metal-binding</keyword>
<feature type="region of interest" description="Disordered" evidence="2">
    <location>
        <begin position="69"/>
        <end position="92"/>
    </location>
</feature>
<dbReference type="InterPro" id="IPR036875">
    <property type="entry name" value="Znf_CCHC_sf"/>
</dbReference>
<dbReference type="InParanoid" id="A0A3N4LRS3"/>
<keyword evidence="5" id="KW-1185">Reference proteome</keyword>
<dbReference type="SMART" id="SM00343">
    <property type="entry name" value="ZnF_C2HC"/>
    <property type="match status" value="1"/>
</dbReference>
<feature type="compositionally biased region" description="Polar residues" evidence="2">
    <location>
        <begin position="9"/>
        <end position="20"/>
    </location>
</feature>
<protein>
    <recommendedName>
        <fullName evidence="3">CCHC-type domain-containing protein</fullName>
    </recommendedName>
</protein>
<dbReference type="GO" id="GO:0003676">
    <property type="term" value="F:nucleic acid binding"/>
    <property type="evidence" value="ECO:0007669"/>
    <property type="project" value="InterPro"/>
</dbReference>
<proteinExistence type="predicted"/>
<feature type="domain" description="CCHC-type" evidence="3">
    <location>
        <begin position="46"/>
        <end position="59"/>
    </location>
</feature>
<accession>A0A3N4LRS3</accession>
<keyword evidence="1" id="KW-0863">Zinc-finger</keyword>
<evidence type="ECO:0000313" key="5">
    <source>
        <dbReference type="Proteomes" id="UP000267821"/>
    </source>
</evidence>
<dbReference type="InterPro" id="IPR001878">
    <property type="entry name" value="Znf_CCHC"/>
</dbReference>
<dbReference type="OrthoDB" id="3863715at2759"/>
<evidence type="ECO:0000259" key="3">
    <source>
        <dbReference type="PROSITE" id="PS50158"/>
    </source>
</evidence>
<dbReference type="PROSITE" id="PS50158">
    <property type="entry name" value="ZF_CCHC"/>
    <property type="match status" value="1"/>
</dbReference>
<dbReference type="SUPFAM" id="SSF57756">
    <property type="entry name" value="Retrovirus zinc finger-like domains"/>
    <property type="match status" value="1"/>
</dbReference>
<feature type="region of interest" description="Disordered" evidence="2">
    <location>
        <begin position="1"/>
        <end position="29"/>
    </location>
</feature>
<dbReference type="Proteomes" id="UP000267821">
    <property type="component" value="Unassembled WGS sequence"/>
</dbReference>
<evidence type="ECO:0000313" key="4">
    <source>
        <dbReference type="EMBL" id="RPB23942.1"/>
    </source>
</evidence>
<name>A0A3N4LRS3_9PEZI</name>
<keyword evidence="1" id="KW-0862">Zinc</keyword>
<dbReference type="GO" id="GO:0008270">
    <property type="term" value="F:zinc ion binding"/>
    <property type="evidence" value="ECO:0007669"/>
    <property type="project" value="UniProtKB-KW"/>
</dbReference>
<dbReference type="EMBL" id="ML121543">
    <property type="protein sequence ID" value="RPB23942.1"/>
    <property type="molecule type" value="Genomic_DNA"/>
</dbReference>